<organism evidence="3 4">
    <name type="scientific">Steccherinum ochraceum</name>
    <dbReference type="NCBI Taxonomy" id="92696"/>
    <lineage>
        <taxon>Eukaryota</taxon>
        <taxon>Fungi</taxon>
        <taxon>Dikarya</taxon>
        <taxon>Basidiomycota</taxon>
        <taxon>Agaricomycotina</taxon>
        <taxon>Agaricomycetes</taxon>
        <taxon>Polyporales</taxon>
        <taxon>Steccherinaceae</taxon>
        <taxon>Steccherinum</taxon>
    </lineage>
</organism>
<dbReference type="AlphaFoldDB" id="A0A4R0R778"/>
<dbReference type="OrthoDB" id="2382881at2759"/>
<sequence length="908" mass="99331">MDVWPGDHRSQNQPGSTEETGKAKGKGKRREELLAPYPVNEPGALSAANLHWKRKRLSWTFLGHSGASTRRLVIQSEGTVLPPTAPRSLKHSSVPISQQIEQSAHFLHLHYPEVEVSPELISDKLLETLQHDRELHEYDPHRGNTLAFITSFGPRTSQPAAFVAFPMGEGGSQLNVSRLPHQDSSVVFFKPESKPVVDFKAPIQQIAPAESTALSRDTSGMFAVRTMSAVYVMKVYHPSVGRSTENIATILRSDTGDRQVIEMLFLSGPLHEIALLMVTDIGHIYKCLISGETKDMKRVPLEGTLPAITSGFVRLARRPEPNSCILLTEKAVYLIELDYDNSEILLSLPQGPECFTSFIGTDKDGIVCASTTDNVIWINEKRPHRPIMAVAHGHQPDRNLLLHVLTLGEVSLTVITSQRSGLLTVLDLVHVKNGLTYLKNSPYTISSTHRAADPGIRGQVVFRHPAESNESSMTILQLSNRGSIHQMNGVLLKGSALDDGLMAHPLQASSAPGIQHLASLGQARSHPGPLGWRKSEQLDFTDAYEKLFIDEESQEQDPDAVYDLLDVMAQYWQKQDVPVEHTLTTFDIAFNSGEESLDASRADFLKDNTLSSMRGYRALLQGRIPHDQLARQAPWHRDITPAISHFITDMSSDPVSLTSALRKYDLASEEDRPAPSYRTEAEAREQVALDLTLSSHVYSAGLNDAKPQEEDDLLEAMSRATEALSLGSAEPPQVAFGFLRPEQDSYNDFVEGTASEKGSFKSPLGVRLLLDDWKIGSDHSEYTYEDPYGVSSSPTMAKPITSTRPPPIAVYTSTAPPAVQATRPPALAAPPIIAATQPSRPPAILPSSQPLVEVRKPAVGGSQPNGVAWQTPPASQVPFASTQVLPGPHGGRPPPIKKKAAKKRVGGF</sequence>
<dbReference type="Pfam" id="PF10214">
    <property type="entry name" value="Rrn6_beta-prop"/>
    <property type="match status" value="1"/>
</dbReference>
<keyword evidence="4" id="KW-1185">Reference proteome</keyword>
<reference evidence="3 4" key="1">
    <citation type="submission" date="2018-11" db="EMBL/GenBank/DDBJ databases">
        <title>Genome assembly of Steccherinum ochraceum LE-BIN_3174, the white-rot fungus of the Steccherinaceae family (The Residual Polyporoid clade, Polyporales, Basidiomycota).</title>
        <authorList>
            <person name="Fedorova T.V."/>
            <person name="Glazunova O.A."/>
            <person name="Landesman E.O."/>
            <person name="Moiseenko K.V."/>
            <person name="Psurtseva N.V."/>
            <person name="Savinova O.S."/>
            <person name="Shakhova N.V."/>
            <person name="Tyazhelova T.V."/>
            <person name="Vasina D.V."/>
        </authorList>
    </citation>
    <scope>NUCLEOTIDE SEQUENCE [LARGE SCALE GENOMIC DNA]</scope>
    <source>
        <strain evidence="3 4">LE-BIN_3174</strain>
    </source>
</reference>
<dbReference type="InterPro" id="IPR048535">
    <property type="entry name" value="RRN6_beta-prop"/>
</dbReference>
<evidence type="ECO:0000313" key="4">
    <source>
        <dbReference type="Proteomes" id="UP000292702"/>
    </source>
</evidence>
<dbReference type="Proteomes" id="UP000292702">
    <property type="component" value="Unassembled WGS sequence"/>
</dbReference>
<evidence type="ECO:0000256" key="1">
    <source>
        <dbReference type="SAM" id="MobiDB-lite"/>
    </source>
</evidence>
<dbReference type="EMBL" id="RWJN01000296">
    <property type="protein sequence ID" value="TCD63461.1"/>
    <property type="molecule type" value="Genomic_DNA"/>
</dbReference>
<proteinExistence type="predicted"/>
<feature type="compositionally biased region" description="Polar residues" evidence="1">
    <location>
        <begin position="872"/>
        <end position="884"/>
    </location>
</feature>
<feature type="domain" description="RRN6 beta-propeller" evidence="2">
    <location>
        <begin position="139"/>
        <end position="238"/>
    </location>
</feature>
<gene>
    <name evidence="3" type="ORF">EIP91_005369</name>
</gene>
<feature type="region of interest" description="Disordered" evidence="1">
    <location>
        <begin position="1"/>
        <end position="29"/>
    </location>
</feature>
<feature type="compositionally biased region" description="Basic residues" evidence="1">
    <location>
        <begin position="895"/>
        <end position="908"/>
    </location>
</feature>
<evidence type="ECO:0000259" key="2">
    <source>
        <dbReference type="Pfam" id="PF10214"/>
    </source>
</evidence>
<dbReference type="PANTHER" id="PTHR28221:SF2">
    <property type="entry name" value="RNA POLYMERASE I-SPECIFIC TRANSCRIPTION INITIATION FACTOR RRN6"/>
    <property type="match status" value="1"/>
</dbReference>
<feature type="region of interest" description="Disordered" evidence="1">
    <location>
        <begin position="857"/>
        <end position="908"/>
    </location>
</feature>
<comment type="caution">
    <text evidence="3">The sequence shown here is derived from an EMBL/GenBank/DDBJ whole genome shotgun (WGS) entry which is preliminary data.</text>
</comment>
<protein>
    <recommendedName>
        <fullName evidence="2">RRN6 beta-propeller domain-containing protein</fullName>
    </recommendedName>
</protein>
<dbReference type="PANTHER" id="PTHR28221">
    <property type="entry name" value="RNA POLYMERASE I-SPECIFIC TRANSCRIPTION INITIATION FACTOR RRN6"/>
    <property type="match status" value="1"/>
</dbReference>
<accession>A0A4R0R778</accession>
<name>A0A4R0R778_9APHY</name>
<feature type="compositionally biased region" description="Basic and acidic residues" evidence="1">
    <location>
        <begin position="1"/>
        <end position="10"/>
    </location>
</feature>
<dbReference type="STRING" id="92696.A0A4R0R778"/>
<dbReference type="InterPro" id="IPR019350">
    <property type="entry name" value="RNA_pol_I-sp_TIF_RRN6-like"/>
</dbReference>
<evidence type="ECO:0000313" key="3">
    <source>
        <dbReference type="EMBL" id="TCD63461.1"/>
    </source>
</evidence>